<sequence length="59" mass="7007">MKKKNSEPYSDRRWRGDSDELNHLSVIKKGNPTKEQELDHDKFVAGVRKIINDKRKKNK</sequence>
<reference evidence="2" key="1">
    <citation type="journal article" date="2019" name="Int. J. Syst. Evol. Microbiol.">
        <title>The Global Catalogue of Microorganisms (GCM) 10K type strain sequencing project: providing services to taxonomists for standard genome sequencing and annotation.</title>
        <authorList>
            <consortium name="The Broad Institute Genomics Platform"/>
            <consortium name="The Broad Institute Genome Sequencing Center for Infectious Disease"/>
            <person name="Wu L."/>
            <person name="Ma J."/>
        </authorList>
    </citation>
    <scope>NUCLEOTIDE SEQUENCE [LARGE SCALE GENOMIC DNA]</scope>
    <source>
        <strain evidence="2">CCM 8936</strain>
    </source>
</reference>
<proteinExistence type="predicted"/>
<dbReference type="EMBL" id="JBHTOI010000042">
    <property type="protein sequence ID" value="MFD1418534.1"/>
    <property type="molecule type" value="Genomic_DNA"/>
</dbReference>
<evidence type="ECO:0000313" key="2">
    <source>
        <dbReference type="Proteomes" id="UP001597251"/>
    </source>
</evidence>
<dbReference type="RefSeq" id="WP_125677126.1">
    <property type="nucleotide sequence ID" value="NZ_JBHTOI010000042.1"/>
</dbReference>
<accession>A0ABW4BVR0</accession>
<gene>
    <name evidence="1" type="ORF">ACFQ42_07265</name>
</gene>
<comment type="caution">
    <text evidence="1">The sequence shown here is derived from an EMBL/GenBank/DDBJ whole genome shotgun (WGS) entry which is preliminary data.</text>
</comment>
<name>A0ABW4BVR0_9LACO</name>
<organism evidence="1 2">
    <name type="scientific">Companilactobacillus keshanensis</name>
    <dbReference type="NCBI Taxonomy" id="2486003"/>
    <lineage>
        <taxon>Bacteria</taxon>
        <taxon>Bacillati</taxon>
        <taxon>Bacillota</taxon>
        <taxon>Bacilli</taxon>
        <taxon>Lactobacillales</taxon>
        <taxon>Lactobacillaceae</taxon>
        <taxon>Companilactobacillus</taxon>
    </lineage>
</organism>
<evidence type="ECO:0008006" key="3">
    <source>
        <dbReference type="Google" id="ProtNLM"/>
    </source>
</evidence>
<dbReference type="Proteomes" id="UP001597251">
    <property type="component" value="Unassembled WGS sequence"/>
</dbReference>
<keyword evidence="2" id="KW-1185">Reference proteome</keyword>
<protein>
    <recommendedName>
        <fullName evidence="3">Transcriptional regulator</fullName>
    </recommendedName>
</protein>
<evidence type="ECO:0000313" key="1">
    <source>
        <dbReference type="EMBL" id="MFD1418534.1"/>
    </source>
</evidence>